<dbReference type="Pfam" id="PF07589">
    <property type="entry name" value="PEP-CTERM"/>
    <property type="match status" value="1"/>
</dbReference>
<evidence type="ECO:0000259" key="1">
    <source>
        <dbReference type="Pfam" id="PF07589"/>
    </source>
</evidence>
<organism evidence="2">
    <name type="scientific">marine sediment metagenome</name>
    <dbReference type="NCBI Taxonomy" id="412755"/>
    <lineage>
        <taxon>unclassified sequences</taxon>
        <taxon>metagenomes</taxon>
        <taxon>ecological metagenomes</taxon>
    </lineage>
</organism>
<accession>A0A0F9S6U9</accession>
<reference evidence="2" key="1">
    <citation type="journal article" date="2015" name="Nature">
        <title>Complex archaea that bridge the gap between prokaryotes and eukaryotes.</title>
        <authorList>
            <person name="Spang A."/>
            <person name="Saw J.H."/>
            <person name="Jorgensen S.L."/>
            <person name="Zaremba-Niedzwiedzka K."/>
            <person name="Martijn J."/>
            <person name="Lind A.E."/>
            <person name="van Eijk R."/>
            <person name="Schleper C."/>
            <person name="Guy L."/>
            <person name="Ettema T.J."/>
        </authorList>
    </citation>
    <scope>NUCLEOTIDE SEQUENCE</scope>
</reference>
<sequence length="220" mass="22752">MRAWLPLRNACAAAIVLLALGAAARGGDLEADPNALSSWQGSTNMYNSFFTILSVNANVDFAVYEPGKFTTSFPGAAPIGGSEYVYAYQIFNLTTDSSPVTALTVGLDGDEPFNTGANIGFVASTGDVSPSASYLVAPSDGSLPPTSARWAFSVLPVGKSSDVLYFTSPAVPEAEGDSATVTGSWPATEKLPSPVPEPTTVGVLALGALAVLIRKQRARQ</sequence>
<dbReference type="NCBIfam" id="TIGR02595">
    <property type="entry name" value="PEP_CTERM"/>
    <property type="match status" value="1"/>
</dbReference>
<proteinExistence type="predicted"/>
<protein>
    <recommendedName>
        <fullName evidence="1">Ice-binding protein C-terminal domain-containing protein</fullName>
    </recommendedName>
</protein>
<name>A0A0F9S6U9_9ZZZZ</name>
<dbReference type="EMBL" id="LAZR01000549">
    <property type="protein sequence ID" value="KKN64605.1"/>
    <property type="molecule type" value="Genomic_DNA"/>
</dbReference>
<comment type="caution">
    <text evidence="2">The sequence shown here is derived from an EMBL/GenBank/DDBJ whole genome shotgun (WGS) entry which is preliminary data.</text>
</comment>
<gene>
    <name evidence="2" type="ORF">LCGC14_0489820</name>
</gene>
<evidence type="ECO:0000313" key="2">
    <source>
        <dbReference type="EMBL" id="KKN64605.1"/>
    </source>
</evidence>
<dbReference type="AlphaFoldDB" id="A0A0F9S6U9"/>
<dbReference type="InterPro" id="IPR013424">
    <property type="entry name" value="Ice-binding_C"/>
</dbReference>
<feature type="domain" description="Ice-binding protein C-terminal" evidence="1">
    <location>
        <begin position="194"/>
        <end position="215"/>
    </location>
</feature>